<protein>
    <submittedName>
        <fullName evidence="1">Uncharacterized protein</fullName>
    </submittedName>
</protein>
<gene>
    <name evidence="1" type="ORF">NU08_4261</name>
</gene>
<proteinExistence type="predicted"/>
<dbReference type="AlphaFoldDB" id="A0A444VSX0"/>
<evidence type="ECO:0000313" key="1">
    <source>
        <dbReference type="EMBL" id="RYJ36742.1"/>
    </source>
</evidence>
<accession>A0A444VSX0</accession>
<reference evidence="1 2" key="1">
    <citation type="submission" date="2014-12" db="EMBL/GenBank/DDBJ databases">
        <title>Genome sequence of Flavobacterium anhuiense RCM74.</title>
        <authorList>
            <person name="Kim J.F."/>
            <person name="Song J.Y."/>
            <person name="Kwak M.-J."/>
            <person name="Lee S.-W."/>
        </authorList>
    </citation>
    <scope>NUCLEOTIDE SEQUENCE [LARGE SCALE GENOMIC DNA]</scope>
    <source>
        <strain evidence="1 2">RCM74</strain>
    </source>
</reference>
<evidence type="ECO:0000313" key="2">
    <source>
        <dbReference type="Proteomes" id="UP000290433"/>
    </source>
</evidence>
<organism evidence="1 2">
    <name type="scientific">Flavobacterium anhuiense</name>
    <dbReference type="NCBI Taxonomy" id="459526"/>
    <lineage>
        <taxon>Bacteria</taxon>
        <taxon>Pseudomonadati</taxon>
        <taxon>Bacteroidota</taxon>
        <taxon>Flavobacteriia</taxon>
        <taxon>Flavobacteriales</taxon>
        <taxon>Flavobacteriaceae</taxon>
        <taxon>Flavobacterium</taxon>
    </lineage>
</organism>
<dbReference type="EMBL" id="JUIV01000024">
    <property type="protein sequence ID" value="RYJ36742.1"/>
    <property type="molecule type" value="Genomic_DNA"/>
</dbReference>
<dbReference type="Proteomes" id="UP000290433">
    <property type="component" value="Unassembled WGS sequence"/>
</dbReference>
<sequence>MAEKNKAINSMIFFILCSLSIYGQKKTIKEKQISWISFICVRKRQNFEVL</sequence>
<comment type="caution">
    <text evidence="1">The sequence shown here is derived from an EMBL/GenBank/DDBJ whole genome shotgun (WGS) entry which is preliminary data.</text>
</comment>
<name>A0A444VSX0_9FLAO</name>